<dbReference type="InterPro" id="IPR001338">
    <property type="entry name" value="Class_I_Hydrophobin"/>
</dbReference>
<protein>
    <recommendedName>
        <fullName evidence="6">Hydrophobin</fullName>
    </recommendedName>
</protein>
<proteinExistence type="inferred from homology"/>
<gene>
    <name evidence="8" type="ORF">M422DRAFT_184162</name>
</gene>
<keyword evidence="6" id="KW-0732">Signal</keyword>
<dbReference type="GO" id="GO:0005199">
    <property type="term" value="F:structural constituent of cell wall"/>
    <property type="evidence" value="ECO:0007669"/>
    <property type="project" value="InterPro"/>
</dbReference>
<feature type="region of interest" description="Disordered" evidence="7">
    <location>
        <begin position="1"/>
        <end position="21"/>
    </location>
</feature>
<evidence type="ECO:0000256" key="2">
    <source>
        <dbReference type="ARBA" id="ARBA00010446"/>
    </source>
</evidence>
<dbReference type="GO" id="GO:0009277">
    <property type="term" value="C:fungal-type cell wall"/>
    <property type="evidence" value="ECO:0007669"/>
    <property type="project" value="InterPro"/>
</dbReference>
<dbReference type="EMBL" id="KN837223">
    <property type="protein sequence ID" value="KIJ32704.1"/>
    <property type="molecule type" value="Genomic_DNA"/>
</dbReference>
<keyword evidence="4 6" id="KW-0964">Secreted</keyword>
<evidence type="ECO:0000256" key="1">
    <source>
        <dbReference type="ARBA" id="ARBA00004191"/>
    </source>
</evidence>
<dbReference type="OrthoDB" id="4225815at2759"/>
<evidence type="ECO:0000256" key="6">
    <source>
        <dbReference type="RuleBase" id="RU365009"/>
    </source>
</evidence>
<evidence type="ECO:0000256" key="3">
    <source>
        <dbReference type="ARBA" id="ARBA00022512"/>
    </source>
</evidence>
<dbReference type="Pfam" id="PF01185">
    <property type="entry name" value="Hydrophobin"/>
    <property type="match status" value="1"/>
</dbReference>
<evidence type="ECO:0000313" key="9">
    <source>
        <dbReference type="Proteomes" id="UP000054279"/>
    </source>
</evidence>
<comment type="subcellular location">
    <subcellularLocation>
        <location evidence="1 6">Secreted</location>
        <location evidence="1 6">Cell wall</location>
    </subcellularLocation>
</comment>
<comment type="similarity">
    <text evidence="2 6">Belongs to the fungal hydrophobin family.</text>
</comment>
<reference evidence="8 9" key="1">
    <citation type="submission" date="2014-06" db="EMBL/GenBank/DDBJ databases">
        <title>Evolutionary Origins and Diversification of the Mycorrhizal Mutualists.</title>
        <authorList>
            <consortium name="DOE Joint Genome Institute"/>
            <consortium name="Mycorrhizal Genomics Consortium"/>
            <person name="Kohler A."/>
            <person name="Kuo A."/>
            <person name="Nagy L.G."/>
            <person name="Floudas D."/>
            <person name="Copeland A."/>
            <person name="Barry K.W."/>
            <person name="Cichocki N."/>
            <person name="Veneault-Fourrey C."/>
            <person name="LaButti K."/>
            <person name="Lindquist E.A."/>
            <person name="Lipzen A."/>
            <person name="Lundell T."/>
            <person name="Morin E."/>
            <person name="Murat C."/>
            <person name="Riley R."/>
            <person name="Ohm R."/>
            <person name="Sun H."/>
            <person name="Tunlid A."/>
            <person name="Henrissat B."/>
            <person name="Grigoriev I.V."/>
            <person name="Hibbett D.S."/>
            <person name="Martin F."/>
        </authorList>
    </citation>
    <scope>NUCLEOTIDE SEQUENCE [LARGE SCALE GENOMIC DNA]</scope>
    <source>
        <strain evidence="8 9">SS14</strain>
    </source>
</reference>
<dbReference type="AlphaFoldDB" id="A0A0C9UDA7"/>
<dbReference type="HOGENOM" id="CLU_204795_0_0_1"/>
<dbReference type="Proteomes" id="UP000054279">
    <property type="component" value="Unassembled WGS sequence"/>
</dbReference>
<evidence type="ECO:0000256" key="5">
    <source>
        <dbReference type="ARBA" id="ARBA00023157"/>
    </source>
</evidence>
<accession>A0A0C9UDA7</accession>
<name>A0A0C9UDA7_SPHS4</name>
<evidence type="ECO:0000256" key="4">
    <source>
        <dbReference type="ARBA" id="ARBA00022525"/>
    </source>
</evidence>
<keyword evidence="5 6" id="KW-1015">Disulfide bond</keyword>
<dbReference type="SMART" id="SM00075">
    <property type="entry name" value="HYDRO"/>
    <property type="match status" value="1"/>
</dbReference>
<sequence length="70" mass="6941">SRSSGPCTTGTAQCCDSTTTASDPSVAGILSLVGVVVQGVDIMVGTGCTPISVIGAGQGANWYVISKDEY</sequence>
<feature type="non-terminal residue" evidence="8">
    <location>
        <position position="1"/>
    </location>
</feature>
<evidence type="ECO:0000256" key="7">
    <source>
        <dbReference type="SAM" id="MobiDB-lite"/>
    </source>
</evidence>
<keyword evidence="9" id="KW-1185">Reference proteome</keyword>
<dbReference type="CDD" id="cd23507">
    <property type="entry name" value="hydrophobin_I"/>
    <property type="match status" value="1"/>
</dbReference>
<organism evidence="8 9">
    <name type="scientific">Sphaerobolus stellatus (strain SS14)</name>
    <dbReference type="NCBI Taxonomy" id="990650"/>
    <lineage>
        <taxon>Eukaryota</taxon>
        <taxon>Fungi</taxon>
        <taxon>Dikarya</taxon>
        <taxon>Basidiomycota</taxon>
        <taxon>Agaricomycotina</taxon>
        <taxon>Agaricomycetes</taxon>
        <taxon>Phallomycetidae</taxon>
        <taxon>Geastrales</taxon>
        <taxon>Sphaerobolaceae</taxon>
        <taxon>Sphaerobolus</taxon>
    </lineage>
</organism>
<evidence type="ECO:0000313" key="8">
    <source>
        <dbReference type="EMBL" id="KIJ32704.1"/>
    </source>
</evidence>
<keyword evidence="3 6" id="KW-0134">Cell wall</keyword>